<dbReference type="AlphaFoldDB" id="A0A913X7U9"/>
<accession>A0A913X7U9</accession>
<dbReference type="SUPFAM" id="SSF81321">
    <property type="entry name" value="Family A G protein-coupled receptor-like"/>
    <property type="match status" value="1"/>
</dbReference>
<feature type="transmembrane region" description="Helical" evidence="7">
    <location>
        <begin position="20"/>
        <end position="45"/>
    </location>
</feature>
<dbReference type="GO" id="GO:0005886">
    <property type="term" value="C:plasma membrane"/>
    <property type="evidence" value="ECO:0007669"/>
    <property type="project" value="UniProtKB-SubCell"/>
</dbReference>
<evidence type="ECO:0000256" key="5">
    <source>
        <dbReference type="ARBA" id="ARBA00023136"/>
    </source>
</evidence>
<evidence type="ECO:0000259" key="8">
    <source>
        <dbReference type="PROSITE" id="PS50262"/>
    </source>
</evidence>
<dbReference type="GO" id="GO:0004930">
    <property type="term" value="F:G protein-coupled receptor activity"/>
    <property type="evidence" value="ECO:0007669"/>
    <property type="project" value="UniProtKB-KW"/>
</dbReference>
<feature type="transmembrane region" description="Helical" evidence="7">
    <location>
        <begin position="221"/>
        <end position="241"/>
    </location>
</feature>
<feature type="transmembrane region" description="Helical" evidence="7">
    <location>
        <begin position="97"/>
        <end position="119"/>
    </location>
</feature>
<evidence type="ECO:0000256" key="3">
    <source>
        <dbReference type="ARBA" id="ARBA00022692"/>
    </source>
</evidence>
<dbReference type="SMART" id="SM01381">
    <property type="entry name" value="7TM_GPCR_Srsx"/>
    <property type="match status" value="1"/>
</dbReference>
<sequence length="298" mass="32954">MSNCTASNIEFKLRIGTTFAVLSIVVNACSSIVACVLNFLIILTFVKTPSMRTPSYILILCLAIADFGVGAVVQPVYCAELFAKMKGYESVTCTTSYIRICSSWVLGASSLLTITAITIDRFLVLHLHLRYQELVTAKRSYTAAIVIAILSIFGILPGLFYVAAMIAGCCFSVLFLLNIVLMAKISREVSKHSANIHSQEQAVRESLNLPRYKKTVNTVHYIMGTFSACYIPVPIVASLIVANSKVPESSLDAAFILTSTLWLINSALNPVIYFWRIQDMRNAAVQLFRNIRCLHYEP</sequence>
<keyword evidence="6" id="KW-0675">Receptor</keyword>
<feature type="transmembrane region" description="Helical" evidence="7">
    <location>
        <begin position="140"/>
        <end position="156"/>
    </location>
</feature>
<proteinExistence type="inferred from homology"/>
<evidence type="ECO:0000313" key="10">
    <source>
        <dbReference type="Proteomes" id="UP000887567"/>
    </source>
</evidence>
<dbReference type="GeneID" id="110238465"/>
<keyword evidence="4 7" id="KW-1133">Transmembrane helix</keyword>
<dbReference type="EnsemblMetazoa" id="XM_021044139.1">
    <property type="protein sequence ID" value="XP_020899798.1"/>
    <property type="gene ID" value="LOC110238465"/>
</dbReference>
<reference evidence="9" key="1">
    <citation type="submission" date="2022-11" db="UniProtKB">
        <authorList>
            <consortium name="EnsemblMetazoa"/>
        </authorList>
    </citation>
    <scope>IDENTIFICATION</scope>
</reference>
<feature type="transmembrane region" description="Helical" evidence="7">
    <location>
        <begin position="253"/>
        <end position="275"/>
    </location>
</feature>
<comment type="subcellular location">
    <subcellularLocation>
        <location evidence="1">Cell membrane</location>
        <topology evidence="1">Multi-pass membrane protein</topology>
    </subcellularLocation>
</comment>
<dbReference type="PROSITE" id="PS50262">
    <property type="entry name" value="G_PROTEIN_RECEP_F1_2"/>
    <property type="match status" value="1"/>
</dbReference>
<keyword evidence="6" id="KW-0807">Transducer</keyword>
<dbReference type="Proteomes" id="UP000887567">
    <property type="component" value="Unplaced"/>
</dbReference>
<dbReference type="RefSeq" id="XP_020899798.1">
    <property type="nucleotide sequence ID" value="XM_021044139.1"/>
</dbReference>
<dbReference type="OMA" id="VTFTYMM"/>
<dbReference type="CDD" id="cd00637">
    <property type="entry name" value="7tm_classA_rhodopsin-like"/>
    <property type="match status" value="1"/>
</dbReference>
<evidence type="ECO:0000256" key="2">
    <source>
        <dbReference type="ARBA" id="ARBA00022475"/>
    </source>
</evidence>
<evidence type="ECO:0000256" key="1">
    <source>
        <dbReference type="ARBA" id="ARBA00004651"/>
    </source>
</evidence>
<dbReference type="PANTHER" id="PTHR22750">
    <property type="entry name" value="G-PROTEIN COUPLED RECEPTOR"/>
    <property type="match status" value="1"/>
</dbReference>
<dbReference type="Gene3D" id="1.20.1070.10">
    <property type="entry name" value="Rhodopsin 7-helix transmembrane proteins"/>
    <property type="match status" value="2"/>
</dbReference>
<dbReference type="InterPro" id="IPR017452">
    <property type="entry name" value="GPCR_Rhodpsn_7TM"/>
</dbReference>
<feature type="transmembrane region" description="Helical" evidence="7">
    <location>
        <begin position="57"/>
        <end position="77"/>
    </location>
</feature>
<evidence type="ECO:0000256" key="7">
    <source>
        <dbReference type="SAM" id="Phobius"/>
    </source>
</evidence>
<evidence type="ECO:0000313" key="9">
    <source>
        <dbReference type="EnsemblMetazoa" id="XP_020899798.1"/>
    </source>
</evidence>
<dbReference type="KEGG" id="epa:110238465"/>
<keyword evidence="3 6" id="KW-0812">Transmembrane</keyword>
<dbReference type="OrthoDB" id="5980567at2759"/>
<dbReference type="PRINTS" id="PR00237">
    <property type="entry name" value="GPCRRHODOPSN"/>
</dbReference>
<organism evidence="9 10">
    <name type="scientific">Exaiptasia diaphana</name>
    <name type="common">Tropical sea anemone</name>
    <name type="synonym">Aiptasia pulchella</name>
    <dbReference type="NCBI Taxonomy" id="2652724"/>
    <lineage>
        <taxon>Eukaryota</taxon>
        <taxon>Metazoa</taxon>
        <taxon>Cnidaria</taxon>
        <taxon>Anthozoa</taxon>
        <taxon>Hexacorallia</taxon>
        <taxon>Actiniaria</taxon>
        <taxon>Aiptasiidae</taxon>
        <taxon>Exaiptasia</taxon>
    </lineage>
</organism>
<feature type="transmembrane region" description="Helical" evidence="7">
    <location>
        <begin position="162"/>
        <end position="183"/>
    </location>
</feature>
<keyword evidence="2" id="KW-1003">Cell membrane</keyword>
<keyword evidence="5 7" id="KW-0472">Membrane</keyword>
<keyword evidence="10" id="KW-1185">Reference proteome</keyword>
<keyword evidence="6" id="KW-0297">G-protein coupled receptor</keyword>
<name>A0A913X7U9_EXADI</name>
<dbReference type="PROSITE" id="PS00237">
    <property type="entry name" value="G_PROTEIN_RECEP_F1_1"/>
    <property type="match status" value="1"/>
</dbReference>
<protein>
    <recommendedName>
        <fullName evidence="8">G-protein coupled receptors family 1 profile domain-containing protein</fullName>
    </recommendedName>
</protein>
<feature type="domain" description="G-protein coupled receptors family 1 profile" evidence="8">
    <location>
        <begin position="37"/>
        <end position="273"/>
    </location>
</feature>
<evidence type="ECO:0000256" key="6">
    <source>
        <dbReference type="RuleBase" id="RU000688"/>
    </source>
</evidence>
<comment type="similarity">
    <text evidence="6">Belongs to the G-protein coupled receptor 1 family.</text>
</comment>
<dbReference type="InterPro" id="IPR000276">
    <property type="entry name" value="GPCR_Rhodpsn"/>
</dbReference>
<dbReference type="Pfam" id="PF00001">
    <property type="entry name" value="7tm_1"/>
    <property type="match status" value="2"/>
</dbReference>
<evidence type="ECO:0000256" key="4">
    <source>
        <dbReference type="ARBA" id="ARBA00022989"/>
    </source>
</evidence>